<dbReference type="Pfam" id="PF04752">
    <property type="entry name" value="ChaC"/>
    <property type="match status" value="1"/>
</dbReference>
<dbReference type="InterPro" id="IPR006840">
    <property type="entry name" value="ChaC"/>
</dbReference>
<dbReference type="GO" id="GO:0006751">
    <property type="term" value="P:glutathione catabolic process"/>
    <property type="evidence" value="ECO:0007669"/>
    <property type="project" value="InterPro"/>
</dbReference>
<dbReference type="InterPro" id="IPR036568">
    <property type="entry name" value="GGCT-like_sf"/>
</dbReference>
<dbReference type="CDD" id="cd06661">
    <property type="entry name" value="GGCT_like"/>
    <property type="match status" value="1"/>
</dbReference>
<gene>
    <name evidence="3" type="ORF">BAL341_836</name>
</gene>
<evidence type="ECO:0000256" key="2">
    <source>
        <dbReference type="ARBA" id="ARBA00023239"/>
    </source>
</evidence>
<dbReference type="PANTHER" id="PTHR12192:SF2">
    <property type="entry name" value="GLUTATHIONE-SPECIFIC GAMMA-GLUTAMYLCYCLOTRANSFERASE 2"/>
    <property type="match status" value="1"/>
</dbReference>
<proteinExistence type="predicted"/>
<protein>
    <recommendedName>
        <fullName evidence="1">glutathione-specific gamma-glutamylcyclotransferase</fullName>
        <ecNumber evidence="1">4.3.2.7</ecNumber>
    </recommendedName>
</protein>
<dbReference type="SUPFAM" id="SSF110857">
    <property type="entry name" value="Gamma-glutamyl cyclotransferase-like"/>
    <property type="match status" value="1"/>
</dbReference>
<dbReference type="AlphaFoldDB" id="A0A486XK35"/>
<dbReference type="Gene3D" id="3.10.490.10">
    <property type="entry name" value="Gamma-glutamyl cyclotransferase-like"/>
    <property type="match status" value="1"/>
</dbReference>
<keyword evidence="2" id="KW-0456">Lyase</keyword>
<sequence length="197" mass="22477">MSHNTISLNKQHQPLHHLDSVWLFGYGSLIYKTDFAYLDAKPACIYGWERRFWQGSHDHRGTPQAPGRVLTLIEVPGARCVGIAYQVTPDTFEHLDHREKNGYLRVFTPLHWLHEYGETQGVVYLASSDNEAYLGPESDEAIAAHIARSLGPSGPNSEYVLKLAQALRDMNEHDEHVFAIERELVKLMPPKYKRGEK</sequence>
<accession>A0A486XK35</accession>
<dbReference type="GO" id="GO:0005737">
    <property type="term" value="C:cytoplasm"/>
    <property type="evidence" value="ECO:0007669"/>
    <property type="project" value="TreeGrafter"/>
</dbReference>
<dbReference type="EC" id="4.3.2.7" evidence="1"/>
<organism evidence="3">
    <name type="scientific">Rheinheimera sp. BAL341</name>
    <dbReference type="NCBI Taxonomy" id="1708203"/>
    <lineage>
        <taxon>Bacteria</taxon>
        <taxon>Pseudomonadati</taxon>
        <taxon>Pseudomonadota</taxon>
        <taxon>Gammaproteobacteria</taxon>
        <taxon>Chromatiales</taxon>
        <taxon>Chromatiaceae</taxon>
        <taxon>Rheinheimera</taxon>
    </lineage>
</organism>
<dbReference type="GO" id="GO:0061928">
    <property type="term" value="F:glutathione specific gamma-glutamylcyclotransferase activity"/>
    <property type="evidence" value="ECO:0007669"/>
    <property type="project" value="UniProtKB-EC"/>
</dbReference>
<name>A0A486XK35_9GAMM</name>
<evidence type="ECO:0000256" key="1">
    <source>
        <dbReference type="ARBA" id="ARBA00012344"/>
    </source>
</evidence>
<reference evidence="3" key="1">
    <citation type="submission" date="2019-04" db="EMBL/GenBank/DDBJ databases">
        <authorList>
            <person name="Brambilla D."/>
        </authorList>
    </citation>
    <scope>NUCLEOTIDE SEQUENCE</scope>
    <source>
        <strain evidence="3">BAL1</strain>
    </source>
</reference>
<dbReference type="InterPro" id="IPR013024">
    <property type="entry name" value="GGCT-like"/>
</dbReference>
<dbReference type="EMBL" id="CAAJGR010000072">
    <property type="protein sequence ID" value="VHO02495.1"/>
    <property type="molecule type" value="Genomic_DNA"/>
</dbReference>
<dbReference type="PANTHER" id="PTHR12192">
    <property type="entry name" value="CATION TRANSPORT PROTEIN CHAC-RELATED"/>
    <property type="match status" value="1"/>
</dbReference>
<evidence type="ECO:0000313" key="3">
    <source>
        <dbReference type="EMBL" id="VHO02495.1"/>
    </source>
</evidence>